<dbReference type="GO" id="GO:0009103">
    <property type="term" value="P:lipopolysaccharide biosynthetic process"/>
    <property type="evidence" value="ECO:0007669"/>
    <property type="project" value="TreeGrafter"/>
</dbReference>
<dbReference type="Proteomes" id="UP000192610">
    <property type="component" value="Unassembled WGS sequence"/>
</dbReference>
<dbReference type="PANTHER" id="PTHR46401:SF2">
    <property type="entry name" value="GLYCOSYLTRANSFERASE WBBK-RELATED"/>
    <property type="match status" value="1"/>
</dbReference>
<keyword evidence="1" id="KW-0808">Transferase</keyword>
<evidence type="ECO:0000259" key="3">
    <source>
        <dbReference type="Pfam" id="PF13439"/>
    </source>
</evidence>
<dbReference type="RefSeq" id="WP_081198964.1">
    <property type="nucleotide sequence ID" value="NZ_FOCZ01000001.1"/>
</dbReference>
<gene>
    <name evidence="4" type="ORF">A4H97_01970</name>
</gene>
<dbReference type="GO" id="GO:0016757">
    <property type="term" value="F:glycosyltransferase activity"/>
    <property type="evidence" value="ECO:0007669"/>
    <property type="project" value="InterPro"/>
</dbReference>
<dbReference type="SUPFAM" id="SSF53756">
    <property type="entry name" value="UDP-Glycosyltransferase/glycogen phosphorylase"/>
    <property type="match status" value="1"/>
</dbReference>
<evidence type="ECO:0000259" key="2">
    <source>
        <dbReference type="Pfam" id="PF00534"/>
    </source>
</evidence>
<dbReference type="InterPro" id="IPR028098">
    <property type="entry name" value="Glyco_trans_4-like_N"/>
</dbReference>
<keyword evidence="5" id="KW-1185">Reference proteome</keyword>
<dbReference type="Gene3D" id="3.40.50.2000">
    <property type="entry name" value="Glycogen Phosphorylase B"/>
    <property type="match status" value="2"/>
</dbReference>
<dbReference type="EMBL" id="LVXG01000012">
    <property type="protein sequence ID" value="OQP50630.1"/>
    <property type="molecule type" value="Genomic_DNA"/>
</dbReference>
<accession>A0A1V9EWX2</accession>
<dbReference type="InterPro" id="IPR001296">
    <property type="entry name" value="Glyco_trans_1"/>
</dbReference>
<name>A0A1V9EWX2_9BACT</name>
<evidence type="ECO:0008006" key="6">
    <source>
        <dbReference type="Google" id="ProtNLM"/>
    </source>
</evidence>
<dbReference type="Pfam" id="PF00534">
    <property type="entry name" value="Glycos_transf_1"/>
    <property type="match status" value="1"/>
</dbReference>
<protein>
    <recommendedName>
        <fullName evidence="6">Group 1 glycosyl transferase</fullName>
    </recommendedName>
</protein>
<dbReference type="OrthoDB" id="9801609at2"/>
<sequence>MNRITFDCVPGKSVVGGIYQFVLNTGKALIQQVDPAREALSFYVHKDVPDFLGKDQRYIIQKKSHRLFQSQLQDCDVWHSTIQDAKIIPRNRRIKVVLTIHDLNFLIQRKDQPGKIKKYLGRVQDNINRADHIVCVSEFTRQTVLQNLKTDGKPVDLVYQGSKIKEFPGYDTPVYRPVRPFILAVGALVPKKNYHVLPCLLQHNDYELVIAGTRHEEYVAKVMEQAALFGVTDRVHLLGEISDEDKYWYLKNCTAVGFPSLAEGFGLPLVEGMYFSKPVFIATSTSLPEIGGGLTYNFDHFDPEYMQSVFEKGMHHFEQTRPIQALHERALNFTWDKNAAGYLSIYRKLGQ</sequence>
<organism evidence="4 5">
    <name type="scientific">Niastella yeongjuensis</name>
    <dbReference type="NCBI Taxonomy" id="354355"/>
    <lineage>
        <taxon>Bacteria</taxon>
        <taxon>Pseudomonadati</taxon>
        <taxon>Bacteroidota</taxon>
        <taxon>Chitinophagia</taxon>
        <taxon>Chitinophagales</taxon>
        <taxon>Chitinophagaceae</taxon>
        <taxon>Niastella</taxon>
    </lineage>
</organism>
<dbReference type="PANTHER" id="PTHR46401">
    <property type="entry name" value="GLYCOSYLTRANSFERASE WBBK-RELATED"/>
    <property type="match status" value="1"/>
</dbReference>
<dbReference type="CDD" id="cd03809">
    <property type="entry name" value="GT4_MtfB-like"/>
    <property type="match status" value="1"/>
</dbReference>
<evidence type="ECO:0000313" key="5">
    <source>
        <dbReference type="Proteomes" id="UP000192610"/>
    </source>
</evidence>
<dbReference type="AlphaFoldDB" id="A0A1V9EWX2"/>
<reference evidence="5" key="1">
    <citation type="submission" date="2016-04" db="EMBL/GenBank/DDBJ databases">
        <authorList>
            <person name="Chen L."/>
            <person name="Zhuang W."/>
            <person name="Wang G."/>
        </authorList>
    </citation>
    <scope>NUCLEOTIDE SEQUENCE [LARGE SCALE GENOMIC DNA]</scope>
    <source>
        <strain evidence="5">17621</strain>
    </source>
</reference>
<feature type="domain" description="Glycosyltransferase subfamily 4-like N-terminal" evidence="3">
    <location>
        <begin position="60"/>
        <end position="161"/>
    </location>
</feature>
<feature type="domain" description="Glycosyl transferase family 1" evidence="2">
    <location>
        <begin position="179"/>
        <end position="290"/>
    </location>
</feature>
<evidence type="ECO:0000256" key="1">
    <source>
        <dbReference type="ARBA" id="ARBA00022679"/>
    </source>
</evidence>
<proteinExistence type="predicted"/>
<dbReference type="Pfam" id="PF13439">
    <property type="entry name" value="Glyco_transf_4"/>
    <property type="match status" value="1"/>
</dbReference>
<comment type="caution">
    <text evidence="4">The sequence shown here is derived from an EMBL/GenBank/DDBJ whole genome shotgun (WGS) entry which is preliminary data.</text>
</comment>
<evidence type="ECO:0000313" key="4">
    <source>
        <dbReference type="EMBL" id="OQP50630.1"/>
    </source>
</evidence>
<dbReference type="STRING" id="354355.SAMN05660816_00551"/>